<comment type="caution">
    <text evidence="2">The sequence shown here is derived from an EMBL/GenBank/DDBJ whole genome shotgun (WGS) entry which is preliminary data.</text>
</comment>
<dbReference type="Gene3D" id="3.30.530.20">
    <property type="match status" value="1"/>
</dbReference>
<keyword evidence="3" id="KW-1185">Reference proteome</keyword>
<dbReference type="Proteomes" id="UP000316639">
    <property type="component" value="Unassembled WGS sequence"/>
</dbReference>
<feature type="domain" description="Coenzyme Q-binding protein COQ10 START" evidence="1">
    <location>
        <begin position="14"/>
        <end position="132"/>
    </location>
</feature>
<organism evidence="2 3">
    <name type="scientific">Lentzea tibetensis</name>
    <dbReference type="NCBI Taxonomy" id="2591470"/>
    <lineage>
        <taxon>Bacteria</taxon>
        <taxon>Bacillati</taxon>
        <taxon>Actinomycetota</taxon>
        <taxon>Actinomycetes</taxon>
        <taxon>Pseudonocardiales</taxon>
        <taxon>Pseudonocardiaceae</taxon>
        <taxon>Lentzea</taxon>
    </lineage>
</organism>
<gene>
    <name evidence="2" type="ORF">FKR81_17590</name>
</gene>
<dbReference type="SUPFAM" id="SSF55961">
    <property type="entry name" value="Bet v1-like"/>
    <property type="match status" value="1"/>
</dbReference>
<protein>
    <submittedName>
        <fullName evidence="2">Cyclase</fullName>
    </submittedName>
</protein>
<dbReference type="EMBL" id="VOBR01000010">
    <property type="protein sequence ID" value="TWP50896.1"/>
    <property type="molecule type" value="Genomic_DNA"/>
</dbReference>
<sequence length="159" mass="17393">MHATEFSAIVTGRSTDEVFDTVADFARYPDLVDAVVSVEVLPPQEDGAIPSHWEVLFRKGVLRWSEEDLLDRENGVITFTQTDGDFDVFEGGWEITAAPEGVALTFRAKFDFGVPSMASIIDPVAGRVLLENLGLIVRGLFSPDSVRITRAEHGSPAQV</sequence>
<dbReference type="InterPro" id="IPR023393">
    <property type="entry name" value="START-like_dom_sf"/>
</dbReference>
<dbReference type="InterPro" id="IPR005031">
    <property type="entry name" value="COQ10_START"/>
</dbReference>
<accession>A0A563ET99</accession>
<reference evidence="2 3" key="1">
    <citation type="submission" date="2019-07" db="EMBL/GenBank/DDBJ databases">
        <title>Lentzea xizangensis sp. nov., isolated from Qinghai-Tibetan Plateau Soils.</title>
        <authorList>
            <person name="Huang J."/>
        </authorList>
    </citation>
    <scope>NUCLEOTIDE SEQUENCE [LARGE SCALE GENOMIC DNA]</scope>
    <source>
        <strain evidence="2 3">FXJ1.1311</strain>
    </source>
</reference>
<evidence type="ECO:0000259" key="1">
    <source>
        <dbReference type="Pfam" id="PF03364"/>
    </source>
</evidence>
<evidence type="ECO:0000313" key="2">
    <source>
        <dbReference type="EMBL" id="TWP50896.1"/>
    </source>
</evidence>
<evidence type="ECO:0000313" key="3">
    <source>
        <dbReference type="Proteomes" id="UP000316639"/>
    </source>
</evidence>
<proteinExistence type="predicted"/>
<dbReference type="AlphaFoldDB" id="A0A563ET99"/>
<dbReference type="Pfam" id="PF03364">
    <property type="entry name" value="Polyketide_cyc"/>
    <property type="match status" value="1"/>
</dbReference>
<name>A0A563ET99_9PSEU</name>
<dbReference type="RefSeq" id="WP_146353145.1">
    <property type="nucleotide sequence ID" value="NZ_VOBR01000010.1"/>
</dbReference>
<dbReference type="OrthoDB" id="9134299at2"/>